<feature type="transmembrane region" description="Helical" evidence="1">
    <location>
        <begin position="220"/>
        <end position="246"/>
    </location>
</feature>
<reference evidence="2" key="1">
    <citation type="submission" date="2021-06" db="EMBL/GenBank/DDBJ databases">
        <title>Halomicroarcula sp. F24A a new haloarchaeum isolated from saline soil.</title>
        <authorList>
            <person name="Duran-Viseras A."/>
            <person name="Sanchez-Porro C."/>
            <person name="Ventosa A."/>
        </authorList>
    </citation>
    <scope>NUCLEOTIDE SEQUENCE</scope>
    <source>
        <strain evidence="2">F24A</strain>
    </source>
</reference>
<keyword evidence="1" id="KW-0812">Transmembrane</keyword>
<dbReference type="EMBL" id="RKLQ01000002">
    <property type="protein sequence ID" value="MBX0304074.1"/>
    <property type="molecule type" value="Genomic_DNA"/>
</dbReference>
<feature type="transmembrane region" description="Helical" evidence="1">
    <location>
        <begin position="121"/>
        <end position="142"/>
    </location>
</feature>
<evidence type="ECO:0000313" key="3">
    <source>
        <dbReference type="Proteomes" id="UP000783863"/>
    </source>
</evidence>
<comment type="caution">
    <text evidence="2">The sequence shown here is derived from an EMBL/GenBank/DDBJ whole genome shotgun (WGS) entry which is preliminary data.</text>
</comment>
<keyword evidence="1" id="KW-1133">Transmembrane helix</keyword>
<keyword evidence="1" id="KW-0472">Membrane</keyword>
<evidence type="ECO:0000313" key="2">
    <source>
        <dbReference type="EMBL" id="MBX0304074.1"/>
    </source>
</evidence>
<keyword evidence="3" id="KW-1185">Reference proteome</keyword>
<dbReference type="Proteomes" id="UP000783863">
    <property type="component" value="Unassembled WGS sequence"/>
</dbReference>
<gene>
    <name evidence="2" type="ORF">EGD98_10385</name>
</gene>
<dbReference type="RefSeq" id="WP_220588307.1">
    <property type="nucleotide sequence ID" value="NZ_RKLQ01000002.1"/>
</dbReference>
<feature type="transmembrane region" description="Helical" evidence="1">
    <location>
        <begin position="191"/>
        <end position="214"/>
    </location>
</feature>
<organism evidence="2 3">
    <name type="scientific">Haloarcula salinisoli</name>
    <dbReference type="NCBI Taxonomy" id="2487746"/>
    <lineage>
        <taxon>Archaea</taxon>
        <taxon>Methanobacteriati</taxon>
        <taxon>Methanobacteriota</taxon>
        <taxon>Stenosarchaea group</taxon>
        <taxon>Halobacteria</taxon>
        <taxon>Halobacteriales</taxon>
        <taxon>Haloarculaceae</taxon>
        <taxon>Haloarcula</taxon>
    </lineage>
</organism>
<proteinExistence type="predicted"/>
<accession>A0A8J7YJ64</accession>
<feature type="transmembrane region" description="Helical" evidence="1">
    <location>
        <begin position="267"/>
        <end position="290"/>
    </location>
</feature>
<protein>
    <submittedName>
        <fullName evidence="2">Uncharacterized protein</fullName>
    </submittedName>
</protein>
<feature type="transmembrane region" description="Helical" evidence="1">
    <location>
        <begin position="96"/>
        <end position="115"/>
    </location>
</feature>
<sequence length="324" mass="35033">MTPETETTIPDGEFGFTWGATESLWYLLDSDGGLRGVSEDVVTMLRDLATGELSRDELPDNAATVLDRLIEQGYVRQNGPVERVVTPDDIRFWPRAALFLGLASVLVTVAASQIGSLPNSVSALTPFDIVTVVALTIVTILVHEGGHYVASRPYFDPSLQLSTMNGIIPVLTTKTHEAWILPRNVRRWISLAGPFVEVSFILSVVGATVGAAGWTLGLQLYVIGSVFRIAGSLCPLFHGDGYWLFVDTFGLVNVRKRGLEDFRERTISGPSAYIVVSYAFAGILISVSLISMLLRGPVGIAVAAVWGLVVLYAKRDRLPGAQLG</sequence>
<dbReference type="AlphaFoldDB" id="A0A8J7YJ64"/>
<feature type="transmembrane region" description="Helical" evidence="1">
    <location>
        <begin position="296"/>
        <end position="313"/>
    </location>
</feature>
<name>A0A8J7YJ64_9EURY</name>
<evidence type="ECO:0000256" key="1">
    <source>
        <dbReference type="SAM" id="Phobius"/>
    </source>
</evidence>